<dbReference type="Proteomes" id="UP000244178">
    <property type="component" value="Unassembled WGS sequence"/>
</dbReference>
<protein>
    <recommendedName>
        <fullName evidence="5">Zinc finger DksA/TraR C4-type domain-containing protein</fullName>
    </recommendedName>
</protein>
<dbReference type="PANTHER" id="PTHR38777">
    <property type="entry name" value="FELS-2 PROPHAGE PROTEIN"/>
    <property type="match status" value="1"/>
</dbReference>
<accession>A0A2T6GS24</accession>
<keyword evidence="3" id="KW-0862">Zinc</keyword>
<dbReference type="SUPFAM" id="SSF57716">
    <property type="entry name" value="Glucocorticoid receptor-like (DNA-binding domain)"/>
    <property type="match status" value="1"/>
</dbReference>
<dbReference type="PANTHER" id="PTHR38777:SF1">
    <property type="entry name" value="DNAK SUPPRESSOR PROTEIN"/>
    <property type="match status" value="1"/>
</dbReference>
<dbReference type="EMBL" id="PYJM01000001">
    <property type="protein sequence ID" value="PUA46965.1"/>
    <property type="molecule type" value="Genomic_DNA"/>
</dbReference>
<keyword evidence="1" id="KW-0479">Metal-binding</keyword>
<name>A0A2T6GS24_9PSED</name>
<comment type="caution">
    <text evidence="6">The sequence shown here is derived from an EMBL/GenBank/DDBJ whole genome shotgun (WGS) entry which is preliminary data.</text>
</comment>
<evidence type="ECO:0000313" key="7">
    <source>
        <dbReference type="Proteomes" id="UP000244178"/>
    </source>
</evidence>
<proteinExistence type="predicted"/>
<evidence type="ECO:0000259" key="5">
    <source>
        <dbReference type="Pfam" id="PF01258"/>
    </source>
</evidence>
<dbReference type="InterPro" id="IPR000962">
    <property type="entry name" value="Znf_DskA_TraR"/>
</dbReference>
<evidence type="ECO:0000256" key="3">
    <source>
        <dbReference type="ARBA" id="ARBA00022833"/>
    </source>
</evidence>
<sequence length="72" mass="8126">MQATDFASLLEAKHNETSLAAHFAQREVLTGPSAEFCTGEDCDMPIPEERRLALPGVRLCAQCQTHREKRRR</sequence>
<reference evidence="6 7" key="1">
    <citation type="submission" date="2018-03" db="EMBL/GenBank/DDBJ databases">
        <title>Draft genome sequence of the plant growth promoting rhizobacterium Pseudomonas protegens strain BNJ-SS-45 isolated from wheat (Triticum aestivum) rhizosphere.</title>
        <authorList>
            <person name="Bajpai A."/>
            <person name="Shende K."/>
            <person name="Meena N."/>
            <person name="Upadhyayula S.R."/>
            <person name="Suravajhala P."/>
            <person name="Medicherla K.M."/>
            <person name="Johri B.N."/>
        </authorList>
    </citation>
    <scope>NUCLEOTIDE SEQUENCE [LARGE SCALE GENOMIC DNA]</scope>
    <source>
        <strain evidence="6 7">BNJ-SS-45</strain>
    </source>
</reference>
<evidence type="ECO:0000256" key="4">
    <source>
        <dbReference type="PROSITE-ProRule" id="PRU00510"/>
    </source>
</evidence>
<dbReference type="GO" id="GO:1900378">
    <property type="term" value="P:positive regulation of secondary metabolite biosynthetic process"/>
    <property type="evidence" value="ECO:0007669"/>
    <property type="project" value="TreeGrafter"/>
</dbReference>
<evidence type="ECO:0000256" key="2">
    <source>
        <dbReference type="ARBA" id="ARBA00022771"/>
    </source>
</evidence>
<dbReference type="Pfam" id="PF01258">
    <property type="entry name" value="zf-dskA_traR"/>
    <property type="match status" value="1"/>
</dbReference>
<evidence type="ECO:0000313" key="6">
    <source>
        <dbReference type="EMBL" id="PUA46965.1"/>
    </source>
</evidence>
<comment type="caution">
    <text evidence="4">Lacks conserved residue(s) required for the propagation of feature annotation.</text>
</comment>
<evidence type="ECO:0000256" key="1">
    <source>
        <dbReference type="ARBA" id="ARBA00022723"/>
    </source>
</evidence>
<gene>
    <name evidence="6" type="ORF">C5U62_03015</name>
</gene>
<dbReference type="AlphaFoldDB" id="A0A2T6GS24"/>
<dbReference type="Gene3D" id="1.20.120.910">
    <property type="entry name" value="DksA, coiled-coil domain"/>
    <property type="match status" value="1"/>
</dbReference>
<keyword evidence="2" id="KW-0863">Zinc-finger</keyword>
<feature type="domain" description="Zinc finger DksA/TraR C4-type" evidence="5">
    <location>
        <begin position="40"/>
        <end position="68"/>
    </location>
</feature>
<dbReference type="PROSITE" id="PS51128">
    <property type="entry name" value="ZF_DKSA_2"/>
    <property type="match status" value="1"/>
</dbReference>
<dbReference type="GO" id="GO:0008270">
    <property type="term" value="F:zinc ion binding"/>
    <property type="evidence" value="ECO:0007669"/>
    <property type="project" value="UniProtKB-KW"/>
</dbReference>
<organism evidence="6 7">
    <name type="scientific">Pseudomonas protegens</name>
    <dbReference type="NCBI Taxonomy" id="380021"/>
    <lineage>
        <taxon>Bacteria</taxon>
        <taxon>Pseudomonadati</taxon>
        <taxon>Pseudomonadota</taxon>
        <taxon>Gammaproteobacteria</taxon>
        <taxon>Pseudomonadales</taxon>
        <taxon>Pseudomonadaceae</taxon>
        <taxon>Pseudomonas</taxon>
    </lineage>
</organism>